<accession>E9HM23</accession>
<keyword evidence="3" id="KW-1185">Reference proteome</keyword>
<dbReference type="AlphaFoldDB" id="E9HM23"/>
<reference evidence="2 3" key="1">
    <citation type="journal article" date="2011" name="Science">
        <title>The ecoresponsive genome of Daphnia pulex.</title>
        <authorList>
            <person name="Colbourne J.K."/>
            <person name="Pfrender M.E."/>
            <person name="Gilbert D."/>
            <person name="Thomas W.K."/>
            <person name="Tucker A."/>
            <person name="Oakley T.H."/>
            <person name="Tokishita S."/>
            <person name="Aerts A."/>
            <person name="Arnold G.J."/>
            <person name="Basu M.K."/>
            <person name="Bauer D.J."/>
            <person name="Caceres C.E."/>
            <person name="Carmel L."/>
            <person name="Casola C."/>
            <person name="Choi J.H."/>
            <person name="Detter J.C."/>
            <person name="Dong Q."/>
            <person name="Dusheyko S."/>
            <person name="Eads B.D."/>
            <person name="Frohlich T."/>
            <person name="Geiler-Samerotte K.A."/>
            <person name="Gerlach D."/>
            <person name="Hatcher P."/>
            <person name="Jogdeo S."/>
            <person name="Krijgsveld J."/>
            <person name="Kriventseva E.V."/>
            <person name="Kultz D."/>
            <person name="Laforsch C."/>
            <person name="Lindquist E."/>
            <person name="Lopez J."/>
            <person name="Manak J.R."/>
            <person name="Muller J."/>
            <person name="Pangilinan J."/>
            <person name="Patwardhan R.P."/>
            <person name="Pitluck S."/>
            <person name="Pritham E.J."/>
            <person name="Rechtsteiner A."/>
            <person name="Rho M."/>
            <person name="Rogozin I.B."/>
            <person name="Sakarya O."/>
            <person name="Salamov A."/>
            <person name="Schaack S."/>
            <person name="Shapiro H."/>
            <person name="Shiga Y."/>
            <person name="Skalitzky C."/>
            <person name="Smith Z."/>
            <person name="Souvorov A."/>
            <person name="Sung W."/>
            <person name="Tang Z."/>
            <person name="Tsuchiya D."/>
            <person name="Tu H."/>
            <person name="Vos H."/>
            <person name="Wang M."/>
            <person name="Wolf Y.I."/>
            <person name="Yamagata H."/>
            <person name="Yamada T."/>
            <person name="Ye Y."/>
            <person name="Shaw J.R."/>
            <person name="Andrews J."/>
            <person name="Crease T.J."/>
            <person name="Tang H."/>
            <person name="Lucas S.M."/>
            <person name="Robertson H.M."/>
            <person name="Bork P."/>
            <person name="Koonin E.V."/>
            <person name="Zdobnov E.M."/>
            <person name="Grigoriev I.V."/>
            <person name="Lynch M."/>
            <person name="Boore J.L."/>
        </authorList>
    </citation>
    <scope>NUCLEOTIDE SEQUENCE [LARGE SCALE GENOMIC DNA]</scope>
</reference>
<dbReference type="HOGENOM" id="CLU_696896_0_0_1"/>
<dbReference type="OrthoDB" id="6365350at2759"/>
<keyword evidence="1" id="KW-0732">Signal</keyword>
<proteinExistence type="predicted"/>
<gene>
    <name evidence="2" type="ORF">DAPPUDRAFT_115635</name>
</gene>
<dbReference type="Proteomes" id="UP000000305">
    <property type="component" value="Unassembled WGS sequence"/>
</dbReference>
<dbReference type="KEGG" id="dpx:DAPPUDRAFT_115635"/>
<organism evidence="2 3">
    <name type="scientific">Daphnia pulex</name>
    <name type="common">Water flea</name>
    <dbReference type="NCBI Taxonomy" id="6669"/>
    <lineage>
        <taxon>Eukaryota</taxon>
        <taxon>Metazoa</taxon>
        <taxon>Ecdysozoa</taxon>
        <taxon>Arthropoda</taxon>
        <taxon>Crustacea</taxon>
        <taxon>Branchiopoda</taxon>
        <taxon>Diplostraca</taxon>
        <taxon>Cladocera</taxon>
        <taxon>Anomopoda</taxon>
        <taxon>Daphniidae</taxon>
        <taxon>Daphnia</taxon>
    </lineage>
</organism>
<feature type="signal peptide" evidence="1">
    <location>
        <begin position="1"/>
        <end position="22"/>
    </location>
</feature>
<evidence type="ECO:0000313" key="2">
    <source>
        <dbReference type="EMBL" id="EFX67159.1"/>
    </source>
</evidence>
<dbReference type="InParanoid" id="E9HM23"/>
<sequence length="396" mass="43457">MQISSTLIVCWAGILLIGSVEAFFKKDFGRDATSFVTSVSTVTVTSTEKSICAKLVNVTAACRRRRNFEFERPEILTFDEDIDEAVDLAFRNSFYHKQFAPTKTLSMEVTPLAMLPHSGRLPSNLYPGLGSSYPMYSSSSRNKSPVIHPSLYQEEAKLQQQRQLQQQQQRIFFSALSLANLFNKGTVTFTTFKTETKTKVKTSQATFFVRRQGSSSPAFASVQWAAVERTIVEPSGDEMSQGEEMEVKLYAISKANGLLCKKRQTGSIQRELRIDSPCTDHLFLPPQSDPAVDEEIECEDGYAGLDGLVVLLDDSTHHGGTPVGTPEMDRAFGAPLTAAELASVPTFSKAGCVVHHHHFSSVLTNQRDNHSFVSSGIKFKANRCHGKPEGGGGGVG</sequence>
<name>E9HM23_DAPPU</name>
<dbReference type="EMBL" id="GL732684">
    <property type="protein sequence ID" value="EFX67159.1"/>
    <property type="molecule type" value="Genomic_DNA"/>
</dbReference>
<evidence type="ECO:0000256" key="1">
    <source>
        <dbReference type="SAM" id="SignalP"/>
    </source>
</evidence>
<evidence type="ECO:0000313" key="3">
    <source>
        <dbReference type="Proteomes" id="UP000000305"/>
    </source>
</evidence>
<protein>
    <submittedName>
        <fullName evidence="2">Uncharacterized protein</fullName>
    </submittedName>
</protein>
<feature type="chain" id="PRO_5003241875" evidence="1">
    <location>
        <begin position="23"/>
        <end position="396"/>
    </location>
</feature>